<dbReference type="OrthoDB" id="10391142at2759"/>
<feature type="compositionally biased region" description="Polar residues" evidence="1">
    <location>
        <begin position="1"/>
        <end position="10"/>
    </location>
</feature>
<dbReference type="Proteomes" id="UP000886998">
    <property type="component" value="Unassembled WGS sequence"/>
</dbReference>
<protein>
    <submittedName>
        <fullName evidence="2">Uncharacterized protein</fullName>
    </submittedName>
</protein>
<evidence type="ECO:0000313" key="2">
    <source>
        <dbReference type="EMBL" id="GFY53997.1"/>
    </source>
</evidence>
<name>A0A8X6XJW5_9ARAC</name>
<organism evidence="2 3">
    <name type="scientific">Trichonephila inaurata madagascariensis</name>
    <dbReference type="NCBI Taxonomy" id="2747483"/>
    <lineage>
        <taxon>Eukaryota</taxon>
        <taxon>Metazoa</taxon>
        <taxon>Ecdysozoa</taxon>
        <taxon>Arthropoda</taxon>
        <taxon>Chelicerata</taxon>
        <taxon>Arachnida</taxon>
        <taxon>Araneae</taxon>
        <taxon>Araneomorphae</taxon>
        <taxon>Entelegynae</taxon>
        <taxon>Araneoidea</taxon>
        <taxon>Nephilidae</taxon>
        <taxon>Trichonephila</taxon>
        <taxon>Trichonephila inaurata</taxon>
    </lineage>
</organism>
<keyword evidence="3" id="KW-1185">Reference proteome</keyword>
<comment type="caution">
    <text evidence="2">The sequence shown here is derived from an EMBL/GenBank/DDBJ whole genome shotgun (WGS) entry which is preliminary data.</text>
</comment>
<gene>
    <name evidence="2" type="ORF">TNIN_399731</name>
</gene>
<dbReference type="EMBL" id="BMAV01009607">
    <property type="protein sequence ID" value="GFY53997.1"/>
    <property type="molecule type" value="Genomic_DNA"/>
</dbReference>
<proteinExistence type="predicted"/>
<evidence type="ECO:0000256" key="1">
    <source>
        <dbReference type="SAM" id="MobiDB-lite"/>
    </source>
</evidence>
<evidence type="ECO:0000313" key="3">
    <source>
        <dbReference type="Proteomes" id="UP000886998"/>
    </source>
</evidence>
<feature type="region of interest" description="Disordered" evidence="1">
    <location>
        <begin position="1"/>
        <end position="31"/>
    </location>
</feature>
<reference evidence="2" key="1">
    <citation type="submission" date="2020-08" db="EMBL/GenBank/DDBJ databases">
        <title>Multicomponent nature underlies the extraordinary mechanical properties of spider dragline silk.</title>
        <authorList>
            <person name="Kono N."/>
            <person name="Nakamura H."/>
            <person name="Mori M."/>
            <person name="Yoshida Y."/>
            <person name="Ohtoshi R."/>
            <person name="Malay A.D."/>
            <person name="Moran D.A.P."/>
            <person name="Tomita M."/>
            <person name="Numata K."/>
            <person name="Arakawa K."/>
        </authorList>
    </citation>
    <scope>NUCLEOTIDE SEQUENCE</scope>
</reference>
<accession>A0A8X6XJW5</accession>
<sequence>MPPNHSTPNRSGDEAHLGLPRAPPSLFRLDWPPDKKSQAELILQTGIKRRTFRSSSEDAAWTESCPS</sequence>
<dbReference type="AlphaFoldDB" id="A0A8X6XJW5"/>